<organism evidence="3 4">
    <name type="scientific">Sneathiella sedimenti</name>
    <dbReference type="NCBI Taxonomy" id="2816034"/>
    <lineage>
        <taxon>Bacteria</taxon>
        <taxon>Pseudomonadati</taxon>
        <taxon>Pseudomonadota</taxon>
        <taxon>Alphaproteobacteria</taxon>
        <taxon>Sneathiellales</taxon>
        <taxon>Sneathiellaceae</taxon>
        <taxon>Sneathiella</taxon>
    </lineage>
</organism>
<dbReference type="Gene3D" id="2.40.10.220">
    <property type="entry name" value="predicted glycosyltransferase like domains"/>
    <property type="match status" value="1"/>
</dbReference>
<dbReference type="Pfam" id="PF09994">
    <property type="entry name" value="T6SS_Tle1-like_cat"/>
    <property type="match status" value="1"/>
</dbReference>
<dbReference type="PANTHER" id="PTHR33840">
    <property type="match status" value="1"/>
</dbReference>
<comment type="caution">
    <text evidence="3">The sequence shown here is derived from an EMBL/GenBank/DDBJ whole genome shotgun (WGS) entry which is preliminary data.</text>
</comment>
<feature type="domain" description="PilZ" evidence="1">
    <location>
        <begin position="364"/>
        <end position="444"/>
    </location>
</feature>
<sequence length="451" mass="51045">MARKLVVLSDGSWIAPQFRSKKRRVPGNATLAFHAIAEHNDSGNEQVRYLHDLQAKPGLHRRLMQRTFGLGMKAEIFNSYTFLSHNYRGEDDEIYLFGAGLGACNIRRLTDLLDKVGILPPEKLNLLPEAYEYSQIPAEALDTPGAKALADHLPSQPARIRFLGCWDTVGSHGLPLPGLHRISQSWMTFHDHKVNANVESAYQALALDERRSRFKPGLWTGVHSPATKAVEQVWFPGSHENIVGGRRDSRLSDIALRWLLDRAAEQGLHVNMKKLEELIMPDVMGRIAMNRRKVMGIRVPFKQVFNRPVGFAGKGFPPEFEPEKLHESVLKRRELDKKYRPRQLASLSDSDIPVFREKMDATANKRRHPRTKIDWPGFIITNETKMNVSLVDFSQSGAKVWYQGKLPKGTQLVLQSSRAFSEGLKSRVVWAQDNFLGLEFTNPLPAEMTAS</sequence>
<evidence type="ECO:0000313" key="4">
    <source>
        <dbReference type="Proteomes" id="UP000664761"/>
    </source>
</evidence>
<name>A0ABS3F8K3_9PROT</name>
<keyword evidence="4" id="KW-1185">Reference proteome</keyword>
<evidence type="ECO:0000259" key="2">
    <source>
        <dbReference type="Pfam" id="PF09994"/>
    </source>
</evidence>
<dbReference type="Pfam" id="PF07238">
    <property type="entry name" value="PilZ"/>
    <property type="match status" value="1"/>
</dbReference>
<dbReference type="EMBL" id="JAFLNC010000004">
    <property type="protein sequence ID" value="MBO0334704.1"/>
    <property type="molecule type" value="Genomic_DNA"/>
</dbReference>
<proteinExistence type="predicted"/>
<evidence type="ECO:0000313" key="3">
    <source>
        <dbReference type="EMBL" id="MBO0334704.1"/>
    </source>
</evidence>
<gene>
    <name evidence="3" type="ORF">J0X12_13835</name>
</gene>
<feature type="domain" description="T6SS Phospholipase effector Tle1-like catalytic" evidence="2">
    <location>
        <begin position="3"/>
        <end position="261"/>
    </location>
</feature>
<dbReference type="RefSeq" id="WP_207046783.1">
    <property type="nucleotide sequence ID" value="NZ_JAFLNC010000004.1"/>
</dbReference>
<reference evidence="3 4" key="1">
    <citation type="submission" date="2021-03" db="EMBL/GenBank/DDBJ databases">
        <title>Sneathiella sp. CAU 1612 isolated from Kang Won-do.</title>
        <authorList>
            <person name="Kim W."/>
        </authorList>
    </citation>
    <scope>NUCLEOTIDE SEQUENCE [LARGE SCALE GENOMIC DNA]</scope>
    <source>
        <strain evidence="3 4">CAU 1612</strain>
    </source>
</reference>
<dbReference type="InterPro" id="IPR009875">
    <property type="entry name" value="PilZ_domain"/>
</dbReference>
<dbReference type="PANTHER" id="PTHR33840:SF1">
    <property type="entry name" value="TLE1 PHOSPHOLIPASE DOMAIN-CONTAINING PROTEIN"/>
    <property type="match status" value="1"/>
</dbReference>
<evidence type="ECO:0000259" key="1">
    <source>
        <dbReference type="Pfam" id="PF07238"/>
    </source>
</evidence>
<dbReference type="InterPro" id="IPR018712">
    <property type="entry name" value="Tle1-like_cat"/>
</dbReference>
<dbReference type="SUPFAM" id="SSF141371">
    <property type="entry name" value="PilZ domain-like"/>
    <property type="match status" value="1"/>
</dbReference>
<dbReference type="Proteomes" id="UP000664761">
    <property type="component" value="Unassembled WGS sequence"/>
</dbReference>
<accession>A0ABS3F8K3</accession>
<protein>
    <submittedName>
        <fullName evidence="3">DUF2235 domain-containing protein</fullName>
    </submittedName>
</protein>